<dbReference type="InterPro" id="IPR050090">
    <property type="entry name" value="Tyrosine_recombinase_XerCD"/>
</dbReference>
<comment type="function">
    <text evidence="1">Site-specific tyrosine recombinase, which acts by catalyzing the cutting and rejoining of the recombining DNA molecules.</text>
</comment>
<feature type="domain" description="Core-binding (CB)" evidence="8">
    <location>
        <begin position="5"/>
        <end position="84"/>
    </location>
</feature>
<dbReference type="PANTHER" id="PTHR30349">
    <property type="entry name" value="PHAGE INTEGRASE-RELATED"/>
    <property type="match status" value="1"/>
</dbReference>
<evidence type="ECO:0000256" key="1">
    <source>
        <dbReference type="ARBA" id="ARBA00003283"/>
    </source>
</evidence>
<dbReference type="PROSITE" id="PS51900">
    <property type="entry name" value="CB"/>
    <property type="match status" value="1"/>
</dbReference>
<keyword evidence="10" id="KW-1185">Reference proteome</keyword>
<dbReference type="GO" id="GO:0006310">
    <property type="term" value="P:DNA recombination"/>
    <property type="evidence" value="ECO:0007669"/>
    <property type="project" value="UniProtKB-KW"/>
</dbReference>
<dbReference type="InterPro" id="IPR044068">
    <property type="entry name" value="CB"/>
</dbReference>
<dbReference type="InterPro" id="IPR002104">
    <property type="entry name" value="Integrase_catalytic"/>
</dbReference>
<dbReference type="GO" id="GO:0015074">
    <property type="term" value="P:DNA integration"/>
    <property type="evidence" value="ECO:0007669"/>
    <property type="project" value="UniProtKB-KW"/>
</dbReference>
<dbReference type="SUPFAM" id="SSF56349">
    <property type="entry name" value="DNA breaking-rejoining enzymes"/>
    <property type="match status" value="1"/>
</dbReference>
<dbReference type="InterPro" id="IPR010998">
    <property type="entry name" value="Integrase_recombinase_N"/>
</dbReference>
<dbReference type="GO" id="GO:0003677">
    <property type="term" value="F:DNA binding"/>
    <property type="evidence" value="ECO:0007669"/>
    <property type="project" value="UniProtKB-UniRule"/>
</dbReference>
<dbReference type="Pfam" id="PF00589">
    <property type="entry name" value="Phage_integrase"/>
    <property type="match status" value="1"/>
</dbReference>
<dbReference type="Pfam" id="PF02899">
    <property type="entry name" value="Phage_int_SAM_1"/>
    <property type="match status" value="1"/>
</dbReference>
<dbReference type="PANTHER" id="PTHR30349:SF89">
    <property type="entry name" value="INTEGRASE_RECOMBINASE"/>
    <property type="match status" value="1"/>
</dbReference>
<keyword evidence="4 6" id="KW-0238">DNA-binding</keyword>
<dbReference type="InterPro" id="IPR013762">
    <property type="entry name" value="Integrase-like_cat_sf"/>
</dbReference>
<reference evidence="10" key="1">
    <citation type="submission" date="2018-12" db="EMBL/GenBank/DDBJ databases">
        <title>Dusodibacter welbiota gen. nov., sp. nov., isolated from human faeces and emended description of the Oscillibacter genus.</title>
        <authorList>
            <person name="Le Roy T."/>
            <person name="Van der Smissen P."/>
            <person name="Delzenne N."/>
            <person name="Muccioli G."/>
            <person name="Collet J.F."/>
            <person name="Cani P.D."/>
        </authorList>
    </citation>
    <scope>NUCLEOTIDE SEQUENCE [LARGE SCALE GENOMIC DNA]</scope>
    <source>
        <strain evidence="10">J115</strain>
    </source>
</reference>
<dbReference type="KEGG" id="obj:EIO64_08360"/>
<proteinExistence type="inferred from homology"/>
<dbReference type="Proteomes" id="UP000298642">
    <property type="component" value="Chromosome"/>
</dbReference>
<dbReference type="Gene3D" id="1.10.150.130">
    <property type="match status" value="1"/>
</dbReference>
<feature type="domain" description="Tyr recombinase" evidence="7">
    <location>
        <begin position="102"/>
        <end position="276"/>
    </location>
</feature>
<protein>
    <submittedName>
        <fullName evidence="9">Tyrosine-type recombinase/integrase</fullName>
    </submittedName>
</protein>
<keyword evidence="5" id="KW-0233">DNA recombination</keyword>
<dbReference type="Gene3D" id="1.10.443.10">
    <property type="entry name" value="Intergrase catalytic core"/>
    <property type="match status" value="1"/>
</dbReference>
<sequence length="281" mass="31854">MQDYTITGEQLQAFRQRLVWEEKSPATIEKYLRDAADFTAWLDGRAASKAAAGAWKAALLEAKLAPATINVKLAAVNRFLVFLGWPAFRVKPLRIQRRLFRDDSRELTRPEYLRLLETARTQGRERLALLLETICGTGIRVSEVRYVTVEAVYRGRAEISLKGKIRTILLPGKLCRKLLKYARKQKIASGEIFLTRNEKGISRRQIWAEMKALCDKAGVAPSKVFPHNLRHLFAKTFYRVCRDVARLADVLGHSSIETTRIYLISTGTEHAGTLARLGLIC</sequence>
<dbReference type="RefSeq" id="WP_136891220.1">
    <property type="nucleotide sequence ID" value="NZ_CP034413.3"/>
</dbReference>
<dbReference type="InterPro" id="IPR011010">
    <property type="entry name" value="DNA_brk_join_enz"/>
</dbReference>
<gene>
    <name evidence="9" type="ORF">EIO64_08360</name>
</gene>
<evidence type="ECO:0000259" key="7">
    <source>
        <dbReference type="PROSITE" id="PS51898"/>
    </source>
</evidence>
<evidence type="ECO:0000256" key="3">
    <source>
        <dbReference type="ARBA" id="ARBA00022908"/>
    </source>
</evidence>
<evidence type="ECO:0000256" key="5">
    <source>
        <dbReference type="ARBA" id="ARBA00023172"/>
    </source>
</evidence>
<evidence type="ECO:0000256" key="4">
    <source>
        <dbReference type="ARBA" id="ARBA00023125"/>
    </source>
</evidence>
<dbReference type="PROSITE" id="PS51898">
    <property type="entry name" value="TYR_RECOMBINASE"/>
    <property type="match status" value="1"/>
</dbReference>
<dbReference type="EMBL" id="CP034413">
    <property type="protein sequence ID" value="QCI59236.1"/>
    <property type="molecule type" value="Genomic_DNA"/>
</dbReference>
<evidence type="ECO:0000313" key="10">
    <source>
        <dbReference type="Proteomes" id="UP000298642"/>
    </source>
</evidence>
<comment type="similarity">
    <text evidence="2">Belongs to the 'phage' integrase family.</text>
</comment>
<evidence type="ECO:0000256" key="2">
    <source>
        <dbReference type="ARBA" id="ARBA00008857"/>
    </source>
</evidence>
<evidence type="ECO:0000256" key="6">
    <source>
        <dbReference type="PROSITE-ProRule" id="PRU01248"/>
    </source>
</evidence>
<dbReference type="AlphaFoldDB" id="A0A4D7ATG0"/>
<keyword evidence="3" id="KW-0229">DNA integration</keyword>
<evidence type="ECO:0000259" key="8">
    <source>
        <dbReference type="PROSITE" id="PS51900"/>
    </source>
</evidence>
<name>A0A4D7ATG0_9FIRM</name>
<evidence type="ECO:0000313" key="9">
    <source>
        <dbReference type="EMBL" id="QCI59236.1"/>
    </source>
</evidence>
<dbReference type="InterPro" id="IPR004107">
    <property type="entry name" value="Integrase_SAM-like_N"/>
</dbReference>
<accession>A0A4D7ATG0</accession>
<organism evidence="9 10">
    <name type="scientific">Dysosmobacter welbionis</name>
    <dbReference type="NCBI Taxonomy" id="2093857"/>
    <lineage>
        <taxon>Bacteria</taxon>
        <taxon>Bacillati</taxon>
        <taxon>Bacillota</taxon>
        <taxon>Clostridia</taxon>
        <taxon>Eubacteriales</taxon>
        <taxon>Oscillospiraceae</taxon>
        <taxon>Dysosmobacter</taxon>
    </lineage>
</organism>